<sequence>MSAEAQKTVQETPAAAPATETTPAPAESTPATETPAQPEAPKEETPQENTEAAAAPAADNADKPAEEPKDENKKDEVTPATEGQLGYKAPGLVKGLRFSKRFFYFQDDAVEAKQLTVFQQHEKPAVANPIAAWASQTGKGLLFLTKRAEDKATPAGIFSLADATDLTKEGSTEFLFKVNGTKHTFQAANAVERDSWVAALAAKIADAKSEKEAITSSEGYKAELEKLTKPAGAEAAKKPTENKEEAKKEEAKPEEAAAAEETPENKENKENKDKSAKSRSQSRKRASLFGSLLGKKEETEEKKEEKPEEAKAEANTEAPAESAQATETPAEAAPAAETVENKEENKAEQKEEPKEEKKEEPKEEKKDDKEEKKDKKAEKSKRASLFGNFFQKVSSPSQEKTEKEAAAPAETSVASTAPQLDNPVEGAAGRPIEPESVTAPADGEAAKDASAAQSPVETPKDKRRTSFFGNFGKKKAESSDTEDAEGKKGNKLGGLFRKPSKAVKLDNQKEETPADSETRAEEKPEPVSKDAPVEEKPAQEEAKPAEAPAEESKTNNVTSSTPVQAAA</sequence>
<dbReference type="InterPro" id="IPR011993">
    <property type="entry name" value="PH-like_dom_sf"/>
</dbReference>
<organism evidence="3 4">
    <name type="scientific">Aspergillus chevalieri</name>
    <name type="common">Eurotium chevalieri</name>
    <dbReference type="NCBI Taxonomy" id="182096"/>
    <lineage>
        <taxon>Eukaryota</taxon>
        <taxon>Fungi</taxon>
        <taxon>Dikarya</taxon>
        <taxon>Ascomycota</taxon>
        <taxon>Pezizomycotina</taxon>
        <taxon>Eurotiomycetes</taxon>
        <taxon>Eurotiomycetidae</taxon>
        <taxon>Eurotiales</taxon>
        <taxon>Aspergillaceae</taxon>
        <taxon>Aspergillus</taxon>
        <taxon>Aspergillus subgen. Aspergillus</taxon>
    </lineage>
</organism>
<keyword evidence="4" id="KW-1185">Reference proteome</keyword>
<accession>A0A7R7VDR1</accession>
<dbReference type="PANTHER" id="PTHR42073:SF1">
    <property type="entry name" value="MEIOTIC EXPRESSION UP-REGULATED PROTEIN 6"/>
    <property type="match status" value="1"/>
</dbReference>
<dbReference type="Gene3D" id="2.30.29.30">
    <property type="entry name" value="Pleckstrin-homology domain (PH domain)/Phosphotyrosine-binding domain (PTB)"/>
    <property type="match status" value="1"/>
</dbReference>
<feature type="compositionally biased region" description="Low complexity" evidence="1">
    <location>
        <begin position="439"/>
        <end position="452"/>
    </location>
</feature>
<dbReference type="SUPFAM" id="SSF50729">
    <property type="entry name" value="PH domain-like"/>
    <property type="match status" value="1"/>
</dbReference>
<feature type="compositionally biased region" description="Low complexity" evidence="1">
    <location>
        <begin position="47"/>
        <end position="59"/>
    </location>
</feature>
<dbReference type="InterPro" id="IPR039483">
    <property type="entry name" value="Meu6_PH_dom"/>
</dbReference>
<feature type="compositionally biased region" description="Basic and acidic residues" evidence="1">
    <location>
        <begin position="235"/>
        <end position="255"/>
    </location>
</feature>
<dbReference type="Proteomes" id="UP000637239">
    <property type="component" value="Chromosome 1"/>
</dbReference>
<dbReference type="KEGG" id="ache:ACHE_10292S"/>
<dbReference type="GeneID" id="66977249"/>
<dbReference type="SMART" id="SM00233">
    <property type="entry name" value="PH"/>
    <property type="match status" value="1"/>
</dbReference>
<dbReference type="InterPro" id="IPR001849">
    <property type="entry name" value="PH_domain"/>
</dbReference>
<feature type="compositionally biased region" description="Basic and acidic residues" evidence="1">
    <location>
        <begin position="474"/>
        <end position="488"/>
    </location>
</feature>
<protein>
    <recommendedName>
        <fullName evidence="2">PH domain-containing protein</fullName>
    </recommendedName>
</protein>
<gene>
    <name evidence="3" type="ORF">ACHE_10292S</name>
</gene>
<feature type="compositionally biased region" description="Low complexity" evidence="1">
    <location>
        <begin position="10"/>
        <end position="39"/>
    </location>
</feature>
<dbReference type="AlphaFoldDB" id="A0A7R7VDR1"/>
<dbReference type="PANTHER" id="PTHR42073">
    <property type="entry name" value="MEIOTIC EXPRESSION UP-REGULATED PROTEIN 6"/>
    <property type="match status" value="1"/>
</dbReference>
<dbReference type="EMBL" id="AP024416">
    <property type="protein sequence ID" value="BCR82890.1"/>
    <property type="molecule type" value="Genomic_DNA"/>
</dbReference>
<proteinExistence type="predicted"/>
<feature type="compositionally biased region" description="Basic and acidic residues" evidence="1">
    <location>
        <begin position="503"/>
        <end position="544"/>
    </location>
</feature>
<name>A0A7R7VDR1_ASPCH</name>
<feature type="domain" description="PH" evidence="2">
    <location>
        <begin position="78"/>
        <end position="205"/>
    </location>
</feature>
<evidence type="ECO:0000256" key="1">
    <source>
        <dbReference type="SAM" id="MobiDB-lite"/>
    </source>
</evidence>
<reference evidence="3" key="1">
    <citation type="submission" date="2021-01" db="EMBL/GenBank/DDBJ databases">
        <authorList>
            <consortium name="Aspergillus chevalieri M1 genome sequencing consortium"/>
            <person name="Kazuki M."/>
            <person name="Futagami T."/>
        </authorList>
    </citation>
    <scope>NUCLEOTIDE SEQUENCE</scope>
    <source>
        <strain evidence="3">M1</strain>
    </source>
</reference>
<feature type="compositionally biased region" description="Basic and acidic residues" evidence="1">
    <location>
        <begin position="339"/>
        <end position="381"/>
    </location>
</feature>
<feature type="compositionally biased region" description="Basic and acidic residues" evidence="1">
    <location>
        <begin position="60"/>
        <end position="77"/>
    </location>
</feature>
<dbReference type="InterPro" id="IPR039712">
    <property type="entry name" value="Meu6"/>
</dbReference>
<feature type="compositionally biased region" description="Basic and acidic residues" evidence="1">
    <location>
        <begin position="294"/>
        <end position="314"/>
    </location>
</feature>
<dbReference type="Pfam" id="PF15406">
    <property type="entry name" value="PH_6"/>
    <property type="match status" value="1"/>
</dbReference>
<feature type="compositionally biased region" description="Basic and acidic residues" evidence="1">
    <location>
        <begin position="263"/>
        <end position="276"/>
    </location>
</feature>
<evidence type="ECO:0000313" key="4">
    <source>
        <dbReference type="Proteomes" id="UP000637239"/>
    </source>
</evidence>
<feature type="compositionally biased region" description="Polar residues" evidence="1">
    <location>
        <begin position="554"/>
        <end position="567"/>
    </location>
</feature>
<evidence type="ECO:0000259" key="2">
    <source>
        <dbReference type="PROSITE" id="PS50003"/>
    </source>
</evidence>
<reference evidence="3" key="2">
    <citation type="submission" date="2021-02" db="EMBL/GenBank/DDBJ databases">
        <title>Aspergillus chevalieri M1 genome sequence.</title>
        <authorList>
            <person name="Kadooka C."/>
            <person name="Mori K."/>
            <person name="Futagami T."/>
        </authorList>
    </citation>
    <scope>NUCLEOTIDE SEQUENCE</scope>
    <source>
        <strain evidence="3">M1</strain>
    </source>
</reference>
<dbReference type="PROSITE" id="PS50003">
    <property type="entry name" value="PH_DOMAIN"/>
    <property type="match status" value="1"/>
</dbReference>
<feature type="compositionally biased region" description="Low complexity" evidence="1">
    <location>
        <begin position="315"/>
        <end position="338"/>
    </location>
</feature>
<feature type="region of interest" description="Disordered" evidence="1">
    <location>
        <begin position="211"/>
        <end position="567"/>
    </location>
</feature>
<feature type="region of interest" description="Disordered" evidence="1">
    <location>
        <begin position="1"/>
        <end position="86"/>
    </location>
</feature>
<evidence type="ECO:0000313" key="3">
    <source>
        <dbReference type="EMBL" id="BCR82890.1"/>
    </source>
</evidence>
<dbReference type="RefSeq" id="XP_043131412.1">
    <property type="nucleotide sequence ID" value="XM_043277653.1"/>
</dbReference>